<keyword evidence="2" id="KW-1185">Reference proteome</keyword>
<comment type="caution">
    <text evidence="1">The sequence shown here is derived from an EMBL/GenBank/DDBJ whole genome shotgun (WGS) entry which is preliminary data.</text>
</comment>
<sequence>MLGRAGFVPAISGCIIRSWRTGLVPSECARNTRRLISREERRRYRNLYKQHENSSFTRSNLMLRNTLVARAHKQVKCSIRYFVCDYLMCIKVKN</sequence>
<proteinExistence type="predicted"/>
<evidence type="ECO:0000313" key="1">
    <source>
        <dbReference type="EMBL" id="KAG7523095.1"/>
    </source>
</evidence>
<reference evidence="1 2" key="1">
    <citation type="journal article" date="2021" name="Sci. Rep.">
        <title>Chromosome anchoring in Senegalese sole (Solea senegalensis) reveals sex-associated markers and genome rearrangements in flatfish.</title>
        <authorList>
            <person name="Guerrero-Cozar I."/>
            <person name="Gomez-Garrido J."/>
            <person name="Berbel C."/>
            <person name="Martinez-Blanch J.F."/>
            <person name="Alioto T."/>
            <person name="Claros M.G."/>
            <person name="Gagnaire P.A."/>
            <person name="Manchado M."/>
        </authorList>
    </citation>
    <scope>NUCLEOTIDE SEQUENCE [LARGE SCALE GENOMIC DNA]</scope>
    <source>
        <strain evidence="1">Sse05_10M</strain>
    </source>
</reference>
<organism evidence="1 2">
    <name type="scientific">Solea senegalensis</name>
    <name type="common">Senegalese sole</name>
    <dbReference type="NCBI Taxonomy" id="28829"/>
    <lineage>
        <taxon>Eukaryota</taxon>
        <taxon>Metazoa</taxon>
        <taxon>Chordata</taxon>
        <taxon>Craniata</taxon>
        <taxon>Vertebrata</taxon>
        <taxon>Euteleostomi</taxon>
        <taxon>Actinopterygii</taxon>
        <taxon>Neopterygii</taxon>
        <taxon>Teleostei</taxon>
        <taxon>Neoteleostei</taxon>
        <taxon>Acanthomorphata</taxon>
        <taxon>Carangaria</taxon>
        <taxon>Pleuronectiformes</taxon>
        <taxon>Pleuronectoidei</taxon>
        <taxon>Soleidae</taxon>
        <taxon>Solea</taxon>
    </lineage>
</organism>
<dbReference type="Proteomes" id="UP000693946">
    <property type="component" value="Linkage Group LG10"/>
</dbReference>
<accession>A0AAV6T141</accession>
<dbReference type="AlphaFoldDB" id="A0AAV6T141"/>
<dbReference type="EMBL" id="JAGKHQ010000002">
    <property type="protein sequence ID" value="KAG7523095.1"/>
    <property type="molecule type" value="Genomic_DNA"/>
</dbReference>
<name>A0AAV6T141_SOLSE</name>
<protein>
    <submittedName>
        <fullName evidence="1">Uncharacterized protein</fullName>
    </submittedName>
</protein>
<gene>
    <name evidence="1" type="ORF">JOB18_039127</name>
</gene>
<evidence type="ECO:0000313" key="2">
    <source>
        <dbReference type="Proteomes" id="UP000693946"/>
    </source>
</evidence>